<gene>
    <name evidence="1" type="ORF">Rhopal_002725-T1</name>
</gene>
<comment type="caution">
    <text evidence="1">The sequence shown here is derived from an EMBL/GenBank/DDBJ whole genome shotgun (WGS) entry which is preliminary data.</text>
</comment>
<dbReference type="EMBL" id="BQKY01000005">
    <property type="protein sequence ID" value="GJN89736.1"/>
    <property type="molecule type" value="Genomic_DNA"/>
</dbReference>
<dbReference type="Proteomes" id="UP001342314">
    <property type="component" value="Unassembled WGS sequence"/>
</dbReference>
<evidence type="ECO:0000313" key="2">
    <source>
        <dbReference type="Proteomes" id="UP001342314"/>
    </source>
</evidence>
<organism evidence="1 2">
    <name type="scientific">Rhodotorula paludigena</name>
    <dbReference type="NCBI Taxonomy" id="86838"/>
    <lineage>
        <taxon>Eukaryota</taxon>
        <taxon>Fungi</taxon>
        <taxon>Dikarya</taxon>
        <taxon>Basidiomycota</taxon>
        <taxon>Pucciniomycotina</taxon>
        <taxon>Microbotryomycetes</taxon>
        <taxon>Sporidiobolales</taxon>
        <taxon>Sporidiobolaceae</taxon>
        <taxon>Rhodotorula</taxon>
    </lineage>
</organism>
<sequence length="118" mass="13525">METATSSSSSLPDVSKLSWDDTLKILPAHLARVVEDNVDAQAPAVYYCELEEFYQAYRGWEELADRFLQEYQDYRNEDRALRARNSAHLFGEQLAVDDPHFLASSDEYFDVLLGPDSK</sequence>
<accession>A0AAV5GBB9</accession>
<reference evidence="1 2" key="1">
    <citation type="submission" date="2021-12" db="EMBL/GenBank/DDBJ databases">
        <title>High titer production of polyol ester of fatty acids by Rhodotorula paludigena BS15 towards product separation-free biomass refinery.</title>
        <authorList>
            <person name="Mano J."/>
            <person name="Ono H."/>
            <person name="Tanaka T."/>
            <person name="Naito K."/>
            <person name="Sushida H."/>
            <person name="Ike M."/>
            <person name="Tokuyasu K."/>
            <person name="Kitaoka M."/>
        </authorList>
    </citation>
    <scope>NUCLEOTIDE SEQUENCE [LARGE SCALE GENOMIC DNA]</scope>
    <source>
        <strain evidence="1 2">BS15</strain>
    </source>
</reference>
<evidence type="ECO:0000313" key="1">
    <source>
        <dbReference type="EMBL" id="GJN89736.1"/>
    </source>
</evidence>
<dbReference type="AlphaFoldDB" id="A0AAV5GBB9"/>
<proteinExistence type="predicted"/>
<keyword evidence="2" id="KW-1185">Reference proteome</keyword>
<name>A0AAV5GBB9_9BASI</name>
<protein>
    <submittedName>
        <fullName evidence="1">Uncharacterized protein</fullName>
    </submittedName>
</protein>